<dbReference type="AlphaFoldDB" id="A0A804KED7"/>
<dbReference type="InParanoid" id="A0A804KED7"/>
<evidence type="ECO:0000313" key="1">
    <source>
        <dbReference type="EnsemblPlants" id="Ma09_p00450.1"/>
    </source>
</evidence>
<protein>
    <submittedName>
        <fullName evidence="1">Uncharacterized protein</fullName>
    </submittedName>
</protein>
<dbReference type="Proteomes" id="UP000012960">
    <property type="component" value="Unplaced"/>
</dbReference>
<proteinExistence type="predicted"/>
<dbReference type="EnsemblPlants" id="Ma09_t00450.1">
    <property type="protein sequence ID" value="Ma09_p00450.1"/>
    <property type="gene ID" value="Ma09_g00450"/>
</dbReference>
<accession>A0A804KED7</accession>
<dbReference type="Gramene" id="Ma09_t00450.1">
    <property type="protein sequence ID" value="Ma09_p00450.1"/>
    <property type="gene ID" value="Ma09_g00450"/>
</dbReference>
<organism evidence="1 2">
    <name type="scientific">Musa acuminata subsp. malaccensis</name>
    <name type="common">Wild banana</name>
    <name type="synonym">Musa malaccensis</name>
    <dbReference type="NCBI Taxonomy" id="214687"/>
    <lineage>
        <taxon>Eukaryota</taxon>
        <taxon>Viridiplantae</taxon>
        <taxon>Streptophyta</taxon>
        <taxon>Embryophyta</taxon>
        <taxon>Tracheophyta</taxon>
        <taxon>Spermatophyta</taxon>
        <taxon>Magnoliopsida</taxon>
        <taxon>Liliopsida</taxon>
        <taxon>Zingiberales</taxon>
        <taxon>Musaceae</taxon>
        <taxon>Musa</taxon>
    </lineage>
</organism>
<keyword evidence="2" id="KW-1185">Reference proteome</keyword>
<reference evidence="1" key="1">
    <citation type="submission" date="2021-05" db="UniProtKB">
        <authorList>
            <consortium name="EnsemblPlants"/>
        </authorList>
    </citation>
    <scope>IDENTIFICATION</scope>
    <source>
        <strain evidence="1">subsp. malaccensis</strain>
    </source>
</reference>
<name>A0A804KED7_MUSAM</name>
<evidence type="ECO:0000313" key="2">
    <source>
        <dbReference type="Proteomes" id="UP000012960"/>
    </source>
</evidence>
<sequence length="32" mass="3640">MNLFNSFFLQRAPQFAESKSYLSPNALDRSGC</sequence>